<dbReference type="Proteomes" id="UP001224775">
    <property type="component" value="Unassembled WGS sequence"/>
</dbReference>
<dbReference type="Gene3D" id="3.40.30.10">
    <property type="entry name" value="Glutaredoxin"/>
    <property type="match status" value="1"/>
</dbReference>
<name>A0AAD8XW48_9STRA</name>
<proteinExistence type="predicted"/>
<dbReference type="CDD" id="cd02961">
    <property type="entry name" value="PDI_a_family"/>
    <property type="match status" value="1"/>
</dbReference>
<evidence type="ECO:0000313" key="4">
    <source>
        <dbReference type="Proteomes" id="UP001224775"/>
    </source>
</evidence>
<dbReference type="SUPFAM" id="SSF52833">
    <property type="entry name" value="Thioredoxin-like"/>
    <property type="match status" value="1"/>
</dbReference>
<reference evidence="3" key="1">
    <citation type="submission" date="2023-06" db="EMBL/GenBank/DDBJ databases">
        <title>Survivors Of The Sea: Transcriptome response of Skeletonema marinoi to long-term dormancy.</title>
        <authorList>
            <person name="Pinder M.I.M."/>
            <person name="Kourtchenko O."/>
            <person name="Robertson E.K."/>
            <person name="Larsson T."/>
            <person name="Maumus F."/>
            <person name="Osuna-Cruz C.M."/>
            <person name="Vancaester E."/>
            <person name="Stenow R."/>
            <person name="Vandepoele K."/>
            <person name="Ploug H."/>
            <person name="Bruchert V."/>
            <person name="Godhe A."/>
            <person name="Topel M."/>
        </authorList>
    </citation>
    <scope>NUCLEOTIDE SEQUENCE</scope>
    <source>
        <strain evidence="3">R05AC</strain>
    </source>
</reference>
<dbReference type="AlphaFoldDB" id="A0AAD8XW48"/>
<evidence type="ECO:0000313" key="3">
    <source>
        <dbReference type="EMBL" id="KAK1734689.1"/>
    </source>
</evidence>
<evidence type="ECO:0000256" key="1">
    <source>
        <dbReference type="SAM" id="SignalP"/>
    </source>
</evidence>
<feature type="chain" id="PRO_5041988514" description="Thioredoxin domain-containing protein" evidence="1">
    <location>
        <begin position="28"/>
        <end position="139"/>
    </location>
</feature>
<dbReference type="InterPro" id="IPR036249">
    <property type="entry name" value="Thioredoxin-like_sf"/>
</dbReference>
<dbReference type="Pfam" id="PF00085">
    <property type="entry name" value="Thioredoxin"/>
    <property type="match status" value="1"/>
</dbReference>
<comment type="caution">
    <text evidence="3">The sequence shown here is derived from an EMBL/GenBank/DDBJ whole genome shotgun (WGS) entry which is preliminary data.</text>
</comment>
<keyword evidence="1" id="KW-0732">Signal</keyword>
<feature type="domain" description="Thioredoxin" evidence="2">
    <location>
        <begin position="74"/>
        <end position="114"/>
    </location>
</feature>
<feature type="signal peptide" evidence="1">
    <location>
        <begin position="1"/>
        <end position="27"/>
    </location>
</feature>
<sequence length="139" mass="15810">MARKYLITAAAAVCIIILASVPQCCQSFTTTKHEVHPTISISKRRNASQQLQMIFRDLVSNDEIDLRVSITSIQKKDEFEKFLQEDDRLCVIKFYAPFCKACKAFGKKFRKLAIDRGDPINSIGRLQGMVMLALVRLIQ</sequence>
<dbReference type="InterPro" id="IPR013766">
    <property type="entry name" value="Thioredoxin_domain"/>
</dbReference>
<organism evidence="3 4">
    <name type="scientific">Skeletonema marinoi</name>
    <dbReference type="NCBI Taxonomy" id="267567"/>
    <lineage>
        <taxon>Eukaryota</taxon>
        <taxon>Sar</taxon>
        <taxon>Stramenopiles</taxon>
        <taxon>Ochrophyta</taxon>
        <taxon>Bacillariophyta</taxon>
        <taxon>Coscinodiscophyceae</taxon>
        <taxon>Thalassiosirophycidae</taxon>
        <taxon>Thalassiosirales</taxon>
        <taxon>Skeletonemataceae</taxon>
        <taxon>Skeletonema</taxon>
        <taxon>Skeletonema marinoi-dohrnii complex</taxon>
    </lineage>
</organism>
<accession>A0AAD8XW48</accession>
<evidence type="ECO:0000259" key="2">
    <source>
        <dbReference type="Pfam" id="PF00085"/>
    </source>
</evidence>
<keyword evidence="4" id="KW-1185">Reference proteome</keyword>
<dbReference type="EMBL" id="JATAAI010000037">
    <property type="protein sequence ID" value="KAK1734689.1"/>
    <property type="molecule type" value="Genomic_DNA"/>
</dbReference>
<gene>
    <name evidence="3" type="ORF">QTG54_014562</name>
</gene>
<protein>
    <recommendedName>
        <fullName evidence="2">Thioredoxin domain-containing protein</fullName>
    </recommendedName>
</protein>